<dbReference type="PROSITE" id="PS50835">
    <property type="entry name" value="IG_LIKE"/>
    <property type="match status" value="1"/>
</dbReference>
<accession>A0A8C5CZQ6</accession>
<dbReference type="InterPro" id="IPR007110">
    <property type="entry name" value="Ig-like_dom"/>
</dbReference>
<feature type="domain" description="Ig-like" evidence="2">
    <location>
        <begin position="110"/>
        <end position="184"/>
    </location>
</feature>
<dbReference type="OMA" id="GPRNHRS"/>
<dbReference type="Ensembl" id="ENSGMOT00000010068.2">
    <property type="protein sequence ID" value="ENSGMOP00000068343.1"/>
    <property type="gene ID" value="ENSGMOG00000009177.2"/>
</dbReference>
<feature type="chain" id="PRO_5034805912" description="Ig-like domain-containing protein" evidence="1">
    <location>
        <begin position="21"/>
        <end position="233"/>
    </location>
</feature>
<keyword evidence="1" id="KW-0732">Signal</keyword>
<evidence type="ECO:0000313" key="4">
    <source>
        <dbReference type="Proteomes" id="UP000694546"/>
    </source>
</evidence>
<dbReference type="Gene3D" id="2.60.40.10">
    <property type="entry name" value="Immunoglobulins"/>
    <property type="match status" value="2"/>
</dbReference>
<dbReference type="AlphaFoldDB" id="A0A8C5CZQ6"/>
<protein>
    <recommendedName>
        <fullName evidence="2">Ig-like domain-containing protein</fullName>
    </recommendedName>
</protein>
<dbReference type="Proteomes" id="UP000694546">
    <property type="component" value="Chromosome 9"/>
</dbReference>
<proteinExistence type="predicted"/>
<evidence type="ECO:0000313" key="3">
    <source>
        <dbReference type="Ensembl" id="ENSGMOP00000068343.1"/>
    </source>
</evidence>
<dbReference type="SUPFAM" id="SSF48726">
    <property type="entry name" value="Immunoglobulin"/>
    <property type="match status" value="2"/>
</dbReference>
<name>A0A8C5CZQ6_GADMO</name>
<reference evidence="3" key="1">
    <citation type="submission" date="2025-08" db="UniProtKB">
        <authorList>
            <consortium name="Ensembl"/>
        </authorList>
    </citation>
    <scope>IDENTIFICATION</scope>
</reference>
<dbReference type="InterPro" id="IPR013783">
    <property type="entry name" value="Ig-like_fold"/>
</dbReference>
<dbReference type="GeneTree" id="ENSGT00940000170627"/>
<reference evidence="3" key="2">
    <citation type="submission" date="2025-09" db="UniProtKB">
        <authorList>
            <consortium name="Ensembl"/>
        </authorList>
    </citation>
    <scope>IDENTIFICATION</scope>
</reference>
<evidence type="ECO:0000259" key="2">
    <source>
        <dbReference type="PROSITE" id="PS50835"/>
    </source>
</evidence>
<organism evidence="3 4">
    <name type="scientific">Gadus morhua</name>
    <name type="common">Atlantic cod</name>
    <dbReference type="NCBI Taxonomy" id="8049"/>
    <lineage>
        <taxon>Eukaryota</taxon>
        <taxon>Metazoa</taxon>
        <taxon>Chordata</taxon>
        <taxon>Craniata</taxon>
        <taxon>Vertebrata</taxon>
        <taxon>Euteleostomi</taxon>
        <taxon>Actinopterygii</taxon>
        <taxon>Neopterygii</taxon>
        <taxon>Teleostei</taxon>
        <taxon>Neoteleostei</taxon>
        <taxon>Acanthomorphata</taxon>
        <taxon>Zeiogadaria</taxon>
        <taxon>Gadariae</taxon>
        <taxon>Gadiformes</taxon>
        <taxon>Gadoidei</taxon>
        <taxon>Gadidae</taxon>
        <taxon>Gadus</taxon>
    </lineage>
</organism>
<keyword evidence="4" id="KW-1185">Reference proteome</keyword>
<feature type="signal peptide" evidence="1">
    <location>
        <begin position="1"/>
        <end position="20"/>
    </location>
</feature>
<dbReference type="InterPro" id="IPR036179">
    <property type="entry name" value="Ig-like_dom_sf"/>
</dbReference>
<evidence type="ECO:0000256" key="1">
    <source>
        <dbReference type="SAM" id="SignalP"/>
    </source>
</evidence>
<sequence length="233" mass="25230">MVCDDYRLFVLLLTTSSIVAAVSEETLNVYALLGSNLTLSLDQKLLSYQDTLRWTHNNKVIFSRLSGVVHRGKPTDIDAAGSLQLLNLSDSSAGDYKADVYDRTGKVSTPVVTILCGSSGVTATLKCDVLNRKYVVYAWTHEGQLLTGETKPTLSVSLAKFKGDKGFGCSVSNSASKAQSNTVQLKCKPPPPPLPPPTPKDYCFKASTVMACYPSCFLLNTDVKHQHAYVKSA</sequence>